<dbReference type="PANTHER" id="PTHR36541:SF1">
    <property type="entry name" value="SUPEROXIDE REDUCTASE-RELATED"/>
    <property type="match status" value="1"/>
</dbReference>
<keyword evidence="4" id="KW-0249">Electron transport</keyword>
<accession>A0A140DV75</accession>
<evidence type="ECO:0000256" key="5">
    <source>
        <dbReference type="ARBA" id="ARBA00023004"/>
    </source>
</evidence>
<dbReference type="OrthoDB" id="9814936at2"/>
<dbReference type="InterPro" id="IPR036073">
    <property type="entry name" value="Desulfoferrodoxin_Fe-bd_dom_sf"/>
</dbReference>
<proteinExistence type="inferred from homology"/>
<keyword evidence="3" id="KW-0479">Metal-binding</keyword>
<dbReference type="InterPro" id="IPR051233">
    <property type="entry name" value="Desulfoferrodoxin_SOR"/>
</dbReference>
<evidence type="ECO:0000259" key="6">
    <source>
        <dbReference type="Pfam" id="PF01880"/>
    </source>
</evidence>
<keyword evidence="5" id="KW-0408">Iron</keyword>
<evidence type="ECO:0000256" key="4">
    <source>
        <dbReference type="ARBA" id="ARBA00022982"/>
    </source>
</evidence>
<dbReference type="SUPFAM" id="SSF49367">
    <property type="entry name" value="Superoxide reductase-like"/>
    <property type="match status" value="1"/>
</dbReference>
<sequence>MKLFKDDTTGAIVEVVLAPEAVQEITINGTPARELQAGTTDAAQEKHVPAVMQAGDELKVQVGSVAHPMLPEHWITNIWLEYPDGRVEKKTLHPGEEPVAVFDVTGEEGTVSVYEYCNLHGLWKKDVELSK</sequence>
<evidence type="ECO:0000313" key="7">
    <source>
        <dbReference type="EMBL" id="AMK54552.1"/>
    </source>
</evidence>
<dbReference type="PANTHER" id="PTHR36541">
    <property type="entry name" value="SUPEROXIDE REDUCTASE-RELATED"/>
    <property type="match status" value="1"/>
</dbReference>
<dbReference type="Proteomes" id="UP000069771">
    <property type="component" value="Chromosome"/>
</dbReference>
<dbReference type="KEGG" id="fro:AALO17_14180"/>
<evidence type="ECO:0000256" key="1">
    <source>
        <dbReference type="ARBA" id="ARBA00005941"/>
    </source>
</evidence>
<dbReference type="Pfam" id="PF01880">
    <property type="entry name" value="Desulfoferrodox"/>
    <property type="match status" value="1"/>
</dbReference>
<gene>
    <name evidence="7" type="ORF">AALO17_14180</name>
</gene>
<organism evidence="7 8">
    <name type="scientific">Faecalibaculum rodentium</name>
    <dbReference type="NCBI Taxonomy" id="1702221"/>
    <lineage>
        <taxon>Bacteria</taxon>
        <taxon>Bacillati</taxon>
        <taxon>Bacillota</taxon>
        <taxon>Erysipelotrichia</taxon>
        <taxon>Erysipelotrichales</taxon>
        <taxon>Erysipelotrichaceae</taxon>
        <taxon>Faecalibaculum</taxon>
    </lineage>
</organism>
<evidence type="ECO:0000256" key="3">
    <source>
        <dbReference type="ARBA" id="ARBA00022723"/>
    </source>
</evidence>
<dbReference type="EMBL" id="CP011391">
    <property type="protein sequence ID" value="AMK54552.1"/>
    <property type="molecule type" value="Genomic_DNA"/>
</dbReference>
<reference evidence="7 8" key="1">
    <citation type="journal article" date="2016" name="Gut Pathog.">
        <title>Whole genome sequencing of "Faecalibaculum rodentium" ALO17, isolated from C57BL/6J laboratory mouse feces.</title>
        <authorList>
            <person name="Lim S."/>
            <person name="Chang D.H."/>
            <person name="Ahn S."/>
            <person name="Kim B.C."/>
        </authorList>
    </citation>
    <scope>NUCLEOTIDE SEQUENCE [LARGE SCALE GENOMIC DNA]</scope>
    <source>
        <strain evidence="7 8">Alo17</strain>
    </source>
</reference>
<dbReference type="RefSeq" id="WP_067557070.1">
    <property type="nucleotide sequence ID" value="NZ_CAJTBG010000011.1"/>
</dbReference>
<dbReference type="GeneID" id="78478122"/>
<dbReference type="PATRIC" id="fig|1702221.3.peg.1369"/>
<protein>
    <submittedName>
        <fullName evidence="7">Desulfoferrodoxin</fullName>
    </submittedName>
</protein>
<dbReference type="InterPro" id="IPR002742">
    <property type="entry name" value="Desulfoferrodoxin_Fe-bd_dom"/>
</dbReference>
<dbReference type="AlphaFoldDB" id="A0A140DV75"/>
<dbReference type="STRING" id="1702221.AALO17_14180"/>
<keyword evidence="8" id="KW-1185">Reference proteome</keyword>
<evidence type="ECO:0000256" key="2">
    <source>
        <dbReference type="ARBA" id="ARBA00022448"/>
    </source>
</evidence>
<evidence type="ECO:0000313" key="8">
    <source>
        <dbReference type="Proteomes" id="UP000069771"/>
    </source>
</evidence>
<dbReference type="GO" id="GO:0016491">
    <property type="term" value="F:oxidoreductase activity"/>
    <property type="evidence" value="ECO:0007669"/>
    <property type="project" value="InterPro"/>
</dbReference>
<dbReference type="Gene3D" id="2.60.40.730">
    <property type="entry name" value="SOR catalytic domain"/>
    <property type="match status" value="1"/>
</dbReference>
<keyword evidence="2" id="KW-0813">Transport</keyword>
<name>A0A140DV75_9FIRM</name>
<dbReference type="GO" id="GO:0005506">
    <property type="term" value="F:iron ion binding"/>
    <property type="evidence" value="ECO:0007669"/>
    <property type="project" value="InterPro"/>
</dbReference>
<feature type="domain" description="Desulfoferrodoxin ferrous iron-binding" evidence="6">
    <location>
        <begin position="40"/>
        <end position="125"/>
    </location>
</feature>
<comment type="similarity">
    <text evidence="1">Belongs to the desulfoferrodoxin family.</text>
</comment>